<dbReference type="EMBL" id="CP063849">
    <property type="protein sequence ID" value="QOY90419.1"/>
    <property type="molecule type" value="Genomic_DNA"/>
</dbReference>
<reference evidence="1 2" key="1">
    <citation type="submission" date="2020-10" db="EMBL/GenBank/DDBJ databases">
        <title>Complete genome sequence of Paludibaculum fermentans P105T, a facultatively anaerobic acidobacterium capable of dissimilatory Fe(III) reduction.</title>
        <authorList>
            <person name="Dedysh S.N."/>
            <person name="Beletsky A.V."/>
            <person name="Kulichevskaya I.S."/>
            <person name="Mardanov A.V."/>
            <person name="Ravin N.V."/>
        </authorList>
    </citation>
    <scope>NUCLEOTIDE SEQUENCE [LARGE SCALE GENOMIC DNA]</scope>
    <source>
        <strain evidence="1 2">P105</strain>
    </source>
</reference>
<evidence type="ECO:0000313" key="2">
    <source>
        <dbReference type="Proteomes" id="UP000593892"/>
    </source>
</evidence>
<dbReference type="KEGG" id="pfer:IRI77_10815"/>
<evidence type="ECO:0000313" key="1">
    <source>
        <dbReference type="EMBL" id="QOY90419.1"/>
    </source>
</evidence>
<dbReference type="RefSeq" id="WP_194452083.1">
    <property type="nucleotide sequence ID" value="NZ_CP063849.1"/>
</dbReference>
<accession>A0A7S7NWD1</accession>
<keyword evidence="2" id="KW-1185">Reference proteome</keyword>
<protein>
    <submittedName>
        <fullName evidence="1">Uncharacterized protein</fullName>
    </submittedName>
</protein>
<name>A0A7S7NWD1_PALFE</name>
<organism evidence="1 2">
    <name type="scientific">Paludibaculum fermentans</name>
    <dbReference type="NCBI Taxonomy" id="1473598"/>
    <lineage>
        <taxon>Bacteria</taxon>
        <taxon>Pseudomonadati</taxon>
        <taxon>Acidobacteriota</taxon>
        <taxon>Terriglobia</taxon>
        <taxon>Bryobacterales</taxon>
        <taxon>Bryobacteraceae</taxon>
        <taxon>Paludibaculum</taxon>
    </lineage>
</organism>
<dbReference type="AlphaFoldDB" id="A0A7S7NWD1"/>
<dbReference type="Proteomes" id="UP000593892">
    <property type="component" value="Chromosome"/>
</dbReference>
<sequence length="120" mass="14180">MPAHGFRQNLLLLFGFYPFRCSDCYHRFLANPLGVANAGYAKCPRCLRMDLSTWDPKYYKQSAWMDLKAWFGAHRWRCDPCRTNFMSWRPRKQRYIRPADQQTPQPSVPPAADYHELYGG</sequence>
<gene>
    <name evidence="1" type="ORF">IRI77_10815</name>
</gene>
<proteinExistence type="predicted"/>